<dbReference type="InterPro" id="IPR029058">
    <property type="entry name" value="AB_hydrolase_fold"/>
</dbReference>
<dbReference type="InterPro" id="IPR003140">
    <property type="entry name" value="PLipase/COase/thioEstase"/>
</dbReference>
<evidence type="ECO:0000313" key="2">
    <source>
        <dbReference type="EMBL" id="CBW26252.1"/>
    </source>
</evidence>
<evidence type="ECO:0000259" key="1">
    <source>
        <dbReference type="Pfam" id="PF02230"/>
    </source>
</evidence>
<protein>
    <recommendedName>
        <fullName evidence="1">Phospholipase/carboxylesterase/thioesterase domain-containing protein</fullName>
    </recommendedName>
</protein>
<feature type="domain" description="Phospholipase/carboxylesterase/thioesterase" evidence="1">
    <location>
        <begin position="68"/>
        <end position="171"/>
    </location>
</feature>
<proteinExistence type="predicted"/>
<organism evidence="2 3">
    <name type="scientific">Halobacteriovorax marinus (strain ATCC BAA-682 / DSM 15412 / SJ)</name>
    <name type="common">Bacteriovorax marinus</name>
    <dbReference type="NCBI Taxonomy" id="862908"/>
    <lineage>
        <taxon>Bacteria</taxon>
        <taxon>Pseudomonadati</taxon>
        <taxon>Bdellovibrionota</taxon>
        <taxon>Bacteriovoracia</taxon>
        <taxon>Bacteriovoracales</taxon>
        <taxon>Halobacteriovoraceae</taxon>
        <taxon>Halobacteriovorax</taxon>
    </lineage>
</organism>
<dbReference type="Gene3D" id="3.40.50.1820">
    <property type="entry name" value="alpha/beta hydrolase"/>
    <property type="match status" value="1"/>
</dbReference>
<accession>E1WZR6</accession>
<evidence type="ECO:0000313" key="3">
    <source>
        <dbReference type="Proteomes" id="UP000008963"/>
    </source>
</evidence>
<dbReference type="eggNOG" id="COG0400">
    <property type="taxonomic scope" value="Bacteria"/>
</dbReference>
<dbReference type="Proteomes" id="UP000008963">
    <property type="component" value="Chromosome"/>
</dbReference>
<dbReference type="Pfam" id="PF02230">
    <property type="entry name" value="Abhydrolase_2"/>
    <property type="match status" value="1"/>
</dbReference>
<reference evidence="3" key="1">
    <citation type="journal article" date="2013" name="ISME J.">
        <title>A small predatory core genome in the divergent marine Bacteriovorax marinus SJ and the terrestrial Bdellovibrio bacteriovorus.</title>
        <authorList>
            <person name="Crossman L.C."/>
            <person name="Chen H."/>
            <person name="Cerdeno-Tarraga A.M."/>
            <person name="Brooks K."/>
            <person name="Quail M.A."/>
            <person name="Pineiro S.A."/>
            <person name="Hobley L."/>
            <person name="Sockett R.E."/>
            <person name="Bentley S.D."/>
            <person name="Parkhill J."/>
            <person name="Williams H.N."/>
            <person name="Stine O.C."/>
        </authorList>
    </citation>
    <scope>NUCLEOTIDE SEQUENCE [LARGE SCALE GENOMIC DNA]</scope>
    <source>
        <strain evidence="3">ATCC BAA-682 / DSM 15412 / SJ</strain>
    </source>
</reference>
<dbReference type="KEGG" id="bmx:BMS_1387"/>
<sequence length="173" mass="20214">MKQYFHNLIPEDFDILIPNGPFPIPKIRRDYIEKRYAWYFFDRHTGKYDIDYSFPSNLLKELVSSLGYANTSKTIIGYSQGGYLSPFAALELNQVESIIGIGCTYKWQFLPDELPYNIYSIHGKKDQIVEIDNSREHFEELKKRTKLQSSYICLENSAHELDADMVNEALKLL</sequence>
<dbReference type="STRING" id="862908.BMS_1387"/>
<dbReference type="AlphaFoldDB" id="E1WZR6"/>
<keyword evidence="3" id="KW-1185">Reference proteome</keyword>
<gene>
    <name evidence="2" type="ordered locus">BMS_1387</name>
</gene>
<name>E1WZR6_HALMS</name>
<dbReference type="GO" id="GO:0016787">
    <property type="term" value="F:hydrolase activity"/>
    <property type="evidence" value="ECO:0007669"/>
    <property type="project" value="InterPro"/>
</dbReference>
<dbReference type="HOGENOM" id="CLU_1545489_0_0_7"/>
<dbReference type="EMBL" id="FQ312005">
    <property type="protein sequence ID" value="CBW26252.1"/>
    <property type="molecule type" value="Genomic_DNA"/>
</dbReference>
<dbReference type="PATRIC" id="fig|862908.3.peg.1319"/>
<dbReference type="SUPFAM" id="SSF53474">
    <property type="entry name" value="alpha/beta-Hydrolases"/>
    <property type="match status" value="1"/>
</dbReference>